<accession>A0ABW0DC45</accession>
<comment type="caution">
    <text evidence="1">The sequence shown here is derived from an EMBL/GenBank/DDBJ whole genome shotgun (WGS) entry which is preliminary data.</text>
</comment>
<gene>
    <name evidence="1" type="ORF">ACFPN6_26305</name>
</gene>
<name>A0ABW0DC45_STRFI</name>
<dbReference type="EMBL" id="JBHSKL010000037">
    <property type="protein sequence ID" value="MFC5228020.1"/>
    <property type="molecule type" value="Genomic_DNA"/>
</dbReference>
<dbReference type="RefSeq" id="WP_344642592.1">
    <property type="nucleotide sequence ID" value="NZ_BAAASS010000002.1"/>
</dbReference>
<evidence type="ECO:0008006" key="3">
    <source>
        <dbReference type="Google" id="ProtNLM"/>
    </source>
</evidence>
<evidence type="ECO:0000313" key="1">
    <source>
        <dbReference type="EMBL" id="MFC5228020.1"/>
    </source>
</evidence>
<keyword evidence="2" id="KW-1185">Reference proteome</keyword>
<proteinExistence type="predicted"/>
<evidence type="ECO:0000313" key="2">
    <source>
        <dbReference type="Proteomes" id="UP001596156"/>
    </source>
</evidence>
<dbReference type="Proteomes" id="UP001596156">
    <property type="component" value="Unassembled WGS sequence"/>
</dbReference>
<sequence>MELSTLLAVAVPSATLMGGLGGALINGAATRRSGARSARVAAHAVHAKEQLEALAAYLDAVRGTPDHSPGRARTAYYRATPTNEIEDAVERVEDLRSVSLRPSPGPRPGAVEMRKLEEWAAAEQIAEDERRAGGYEHREALDSVHTFIKRQDEAHAKGEPEKDPEPLAAYLEDRAVAPDTEWARRLLSTGAARAQWQADVRGWRLERDKALAEVSLAVSELDDLVRSWVRGQR</sequence>
<reference evidence="2" key="1">
    <citation type="journal article" date="2019" name="Int. J. Syst. Evol. Microbiol.">
        <title>The Global Catalogue of Microorganisms (GCM) 10K type strain sequencing project: providing services to taxonomists for standard genome sequencing and annotation.</title>
        <authorList>
            <consortium name="The Broad Institute Genomics Platform"/>
            <consortium name="The Broad Institute Genome Sequencing Center for Infectious Disease"/>
            <person name="Wu L."/>
            <person name="Ma J."/>
        </authorList>
    </citation>
    <scope>NUCLEOTIDE SEQUENCE [LARGE SCALE GENOMIC DNA]</scope>
    <source>
        <strain evidence="2">CCM 8479</strain>
    </source>
</reference>
<protein>
    <recommendedName>
        <fullName evidence="3">Secreted protein</fullName>
    </recommendedName>
</protein>
<organism evidence="1 2">
    <name type="scientific">Streptomyces fimbriatus</name>
    <dbReference type="NCBI Taxonomy" id="68197"/>
    <lineage>
        <taxon>Bacteria</taxon>
        <taxon>Bacillati</taxon>
        <taxon>Actinomycetota</taxon>
        <taxon>Actinomycetes</taxon>
        <taxon>Kitasatosporales</taxon>
        <taxon>Streptomycetaceae</taxon>
        <taxon>Streptomyces</taxon>
    </lineage>
</organism>